<organism evidence="7 8">
    <name type="scientific">Ficus carica</name>
    <name type="common">Common fig</name>
    <dbReference type="NCBI Taxonomy" id="3494"/>
    <lineage>
        <taxon>Eukaryota</taxon>
        <taxon>Viridiplantae</taxon>
        <taxon>Streptophyta</taxon>
        <taxon>Embryophyta</taxon>
        <taxon>Tracheophyta</taxon>
        <taxon>Spermatophyta</taxon>
        <taxon>Magnoliopsida</taxon>
        <taxon>eudicotyledons</taxon>
        <taxon>Gunneridae</taxon>
        <taxon>Pentapetalae</taxon>
        <taxon>rosids</taxon>
        <taxon>fabids</taxon>
        <taxon>Rosales</taxon>
        <taxon>Moraceae</taxon>
        <taxon>Ficeae</taxon>
        <taxon>Ficus</taxon>
    </lineage>
</organism>
<dbReference type="Proteomes" id="UP001187192">
    <property type="component" value="Unassembled WGS sequence"/>
</dbReference>
<dbReference type="InterPro" id="IPR050108">
    <property type="entry name" value="CDK"/>
</dbReference>
<evidence type="ECO:0000256" key="3">
    <source>
        <dbReference type="ARBA" id="ARBA00022679"/>
    </source>
</evidence>
<keyword evidence="5" id="KW-0418">Kinase</keyword>
<dbReference type="GO" id="GO:0010468">
    <property type="term" value="P:regulation of gene expression"/>
    <property type="evidence" value="ECO:0007669"/>
    <property type="project" value="TreeGrafter"/>
</dbReference>
<reference evidence="7" key="1">
    <citation type="submission" date="2023-07" db="EMBL/GenBank/DDBJ databases">
        <title>draft genome sequence of fig (Ficus carica).</title>
        <authorList>
            <person name="Takahashi T."/>
            <person name="Nishimura K."/>
        </authorList>
    </citation>
    <scope>NUCLEOTIDE SEQUENCE</scope>
</reference>
<keyword evidence="8" id="KW-1185">Reference proteome</keyword>
<evidence type="ECO:0000313" key="7">
    <source>
        <dbReference type="EMBL" id="GMN65249.1"/>
    </source>
</evidence>
<proteinExistence type="predicted"/>
<gene>
    <name evidence="7" type="ORF">TIFTF001_034322</name>
</gene>
<evidence type="ECO:0000256" key="4">
    <source>
        <dbReference type="ARBA" id="ARBA00022741"/>
    </source>
</evidence>
<dbReference type="InterPro" id="IPR011009">
    <property type="entry name" value="Kinase-like_dom_sf"/>
</dbReference>
<dbReference type="GO" id="GO:0000307">
    <property type="term" value="C:cyclin-dependent protein kinase holoenzyme complex"/>
    <property type="evidence" value="ECO:0007669"/>
    <property type="project" value="TreeGrafter"/>
</dbReference>
<dbReference type="GO" id="GO:0005524">
    <property type="term" value="F:ATP binding"/>
    <property type="evidence" value="ECO:0007669"/>
    <property type="project" value="UniProtKB-KW"/>
</dbReference>
<evidence type="ECO:0000256" key="5">
    <source>
        <dbReference type="ARBA" id="ARBA00022777"/>
    </source>
</evidence>
<keyword evidence="3" id="KW-0808">Transferase</keyword>
<protein>
    <recommendedName>
        <fullName evidence="1">cyclin-dependent kinase</fullName>
        <ecNumber evidence="1">2.7.11.22</ecNumber>
    </recommendedName>
</protein>
<dbReference type="SUPFAM" id="SSF56112">
    <property type="entry name" value="Protein kinase-like (PK-like)"/>
    <property type="match status" value="1"/>
</dbReference>
<dbReference type="GO" id="GO:0007165">
    <property type="term" value="P:signal transduction"/>
    <property type="evidence" value="ECO:0007669"/>
    <property type="project" value="TreeGrafter"/>
</dbReference>
<dbReference type="PANTHER" id="PTHR24056">
    <property type="entry name" value="CELL DIVISION PROTEIN KINASE"/>
    <property type="match status" value="1"/>
</dbReference>
<evidence type="ECO:0000256" key="1">
    <source>
        <dbReference type="ARBA" id="ARBA00012425"/>
    </source>
</evidence>
<dbReference type="AlphaFoldDB" id="A0AA88E7Q6"/>
<dbReference type="PANTHER" id="PTHR24056:SF254">
    <property type="entry name" value="CYCLIN-DEPENDENT KINASE 2"/>
    <property type="match status" value="1"/>
</dbReference>
<name>A0AA88E7Q6_FICCA</name>
<dbReference type="GO" id="GO:0004693">
    <property type="term" value="F:cyclin-dependent protein serine/threonine kinase activity"/>
    <property type="evidence" value="ECO:0007669"/>
    <property type="project" value="UniProtKB-EC"/>
</dbReference>
<evidence type="ECO:0000313" key="8">
    <source>
        <dbReference type="Proteomes" id="UP001187192"/>
    </source>
</evidence>
<keyword evidence="2" id="KW-0723">Serine/threonine-protein kinase</keyword>
<dbReference type="EMBL" id="BTGU01000222">
    <property type="protein sequence ID" value="GMN65249.1"/>
    <property type="molecule type" value="Genomic_DNA"/>
</dbReference>
<evidence type="ECO:0000256" key="2">
    <source>
        <dbReference type="ARBA" id="ARBA00022527"/>
    </source>
</evidence>
<dbReference type="EC" id="2.7.11.22" evidence="1"/>
<dbReference type="GO" id="GO:0010389">
    <property type="term" value="P:regulation of G2/M transition of mitotic cell cycle"/>
    <property type="evidence" value="ECO:0007669"/>
    <property type="project" value="TreeGrafter"/>
</dbReference>
<dbReference type="GO" id="GO:0005737">
    <property type="term" value="C:cytoplasm"/>
    <property type="evidence" value="ECO:0007669"/>
    <property type="project" value="TreeGrafter"/>
</dbReference>
<dbReference type="GO" id="GO:0005634">
    <property type="term" value="C:nucleus"/>
    <property type="evidence" value="ECO:0007669"/>
    <property type="project" value="TreeGrafter"/>
</dbReference>
<comment type="caution">
    <text evidence="7">The sequence shown here is derived from an EMBL/GenBank/DDBJ whole genome shotgun (WGS) entry which is preliminary data.</text>
</comment>
<keyword evidence="4" id="KW-0547">Nucleotide-binding</keyword>
<keyword evidence="6" id="KW-0067">ATP-binding</keyword>
<sequence>MVRRQALFPGDYEFQQLLHIFRRLGTPSEKQWPGVSSLRDWHVYPQWEPQKLARAVPSLGADGVDLLLKMLKYDPAERISAKAAQEHPYFDSLDKSQF</sequence>
<dbReference type="Gene3D" id="1.10.510.10">
    <property type="entry name" value="Transferase(Phosphotransferase) domain 1"/>
    <property type="match status" value="1"/>
</dbReference>
<dbReference type="GO" id="GO:0030332">
    <property type="term" value="F:cyclin binding"/>
    <property type="evidence" value="ECO:0007669"/>
    <property type="project" value="TreeGrafter"/>
</dbReference>
<dbReference type="GO" id="GO:0000082">
    <property type="term" value="P:G1/S transition of mitotic cell cycle"/>
    <property type="evidence" value="ECO:0007669"/>
    <property type="project" value="TreeGrafter"/>
</dbReference>
<evidence type="ECO:0000256" key="6">
    <source>
        <dbReference type="ARBA" id="ARBA00022840"/>
    </source>
</evidence>
<accession>A0AA88E7Q6</accession>